<keyword evidence="2" id="KW-1185">Reference proteome</keyword>
<proteinExistence type="predicted"/>
<dbReference type="Proteomes" id="UP000814140">
    <property type="component" value="Unassembled WGS sequence"/>
</dbReference>
<organism evidence="1 2">
    <name type="scientific">Artomyces pyxidatus</name>
    <dbReference type="NCBI Taxonomy" id="48021"/>
    <lineage>
        <taxon>Eukaryota</taxon>
        <taxon>Fungi</taxon>
        <taxon>Dikarya</taxon>
        <taxon>Basidiomycota</taxon>
        <taxon>Agaricomycotina</taxon>
        <taxon>Agaricomycetes</taxon>
        <taxon>Russulales</taxon>
        <taxon>Auriscalpiaceae</taxon>
        <taxon>Artomyces</taxon>
    </lineage>
</organism>
<name>A0ACB8SV98_9AGAM</name>
<evidence type="ECO:0000313" key="2">
    <source>
        <dbReference type="Proteomes" id="UP000814140"/>
    </source>
</evidence>
<reference evidence="1" key="1">
    <citation type="submission" date="2021-03" db="EMBL/GenBank/DDBJ databases">
        <authorList>
            <consortium name="DOE Joint Genome Institute"/>
            <person name="Ahrendt S."/>
            <person name="Looney B.P."/>
            <person name="Miyauchi S."/>
            <person name="Morin E."/>
            <person name="Drula E."/>
            <person name="Courty P.E."/>
            <person name="Chicoki N."/>
            <person name="Fauchery L."/>
            <person name="Kohler A."/>
            <person name="Kuo A."/>
            <person name="Labutti K."/>
            <person name="Pangilinan J."/>
            <person name="Lipzen A."/>
            <person name="Riley R."/>
            <person name="Andreopoulos W."/>
            <person name="He G."/>
            <person name="Johnson J."/>
            <person name="Barry K.W."/>
            <person name="Grigoriev I.V."/>
            <person name="Nagy L."/>
            <person name="Hibbett D."/>
            <person name="Henrissat B."/>
            <person name="Matheny P.B."/>
            <person name="Labbe J."/>
            <person name="Martin F."/>
        </authorList>
    </citation>
    <scope>NUCLEOTIDE SEQUENCE</scope>
    <source>
        <strain evidence="1">HHB10654</strain>
    </source>
</reference>
<protein>
    <submittedName>
        <fullName evidence="1">Uncharacterized protein</fullName>
    </submittedName>
</protein>
<evidence type="ECO:0000313" key="1">
    <source>
        <dbReference type="EMBL" id="KAI0059746.1"/>
    </source>
</evidence>
<dbReference type="EMBL" id="MU277224">
    <property type="protein sequence ID" value="KAI0059746.1"/>
    <property type="molecule type" value="Genomic_DNA"/>
</dbReference>
<reference evidence="1" key="2">
    <citation type="journal article" date="2022" name="New Phytol.">
        <title>Evolutionary transition to the ectomycorrhizal habit in the genomes of a hyperdiverse lineage of mushroom-forming fungi.</title>
        <authorList>
            <person name="Looney B."/>
            <person name="Miyauchi S."/>
            <person name="Morin E."/>
            <person name="Drula E."/>
            <person name="Courty P.E."/>
            <person name="Kohler A."/>
            <person name="Kuo A."/>
            <person name="LaButti K."/>
            <person name="Pangilinan J."/>
            <person name="Lipzen A."/>
            <person name="Riley R."/>
            <person name="Andreopoulos W."/>
            <person name="He G."/>
            <person name="Johnson J."/>
            <person name="Nolan M."/>
            <person name="Tritt A."/>
            <person name="Barry K.W."/>
            <person name="Grigoriev I.V."/>
            <person name="Nagy L.G."/>
            <person name="Hibbett D."/>
            <person name="Henrissat B."/>
            <person name="Matheny P.B."/>
            <person name="Labbe J."/>
            <person name="Martin F.M."/>
        </authorList>
    </citation>
    <scope>NUCLEOTIDE SEQUENCE</scope>
    <source>
        <strain evidence="1">HHB10654</strain>
    </source>
</reference>
<accession>A0ACB8SV98</accession>
<sequence length="273" mass="29571">MLLHLSRRRTWTSDTASMQTAAPNFRAIAYSRILMALEHACLQGLTRRAPSLAAGSQDSAGLRNSLFSESARDWKQEDIRNFLVDLFKTEWPSTLTQWDTAQAPIRRAGRAAGYPLPGAAIRLATDCAVPDALPAAYYALCRAVDLRPHAKPLHTNELRCVVAGRAQLQADLAARVEQHMCVPPSGPCAASAQTSFDPLQWLQTAREECARDGRGQRCLRGLQGVDARLLAAARTEVWAQLPAAFSLSNVISGCAALLASSLQHTSESLGLPT</sequence>
<comment type="caution">
    <text evidence="1">The sequence shown here is derived from an EMBL/GenBank/DDBJ whole genome shotgun (WGS) entry which is preliminary data.</text>
</comment>
<gene>
    <name evidence="1" type="ORF">BV25DRAFT_1918312</name>
</gene>